<dbReference type="AlphaFoldDB" id="A6NVR3"/>
<dbReference type="Proteomes" id="UP000003639">
    <property type="component" value="Unassembled WGS sequence"/>
</dbReference>
<comment type="caution">
    <text evidence="5">The sequence shown here is derived from an EMBL/GenBank/DDBJ whole genome shotgun (WGS) entry which is preliminary data.</text>
</comment>
<evidence type="ECO:0000256" key="3">
    <source>
        <dbReference type="ARBA" id="ARBA00022898"/>
    </source>
</evidence>
<comment type="cofactor">
    <cofactor evidence="1">
        <name>pyridoxal 5'-phosphate</name>
        <dbReference type="ChEBI" id="CHEBI:597326"/>
    </cofactor>
</comment>
<evidence type="ECO:0000256" key="2">
    <source>
        <dbReference type="ARBA" id="ARBA00006966"/>
    </source>
</evidence>
<dbReference type="PANTHER" id="PTHR48097">
    <property type="entry name" value="L-THREONINE ALDOLASE-RELATED"/>
    <property type="match status" value="1"/>
</dbReference>
<dbReference type="SUPFAM" id="SSF53383">
    <property type="entry name" value="PLP-dependent transferases"/>
    <property type="match status" value="1"/>
</dbReference>
<keyword evidence="5" id="KW-0456">Lyase</keyword>
<dbReference type="InterPro" id="IPR015422">
    <property type="entry name" value="PyrdxlP-dep_Trfase_small"/>
</dbReference>
<dbReference type="Pfam" id="PF01212">
    <property type="entry name" value="Beta_elim_lyase"/>
    <property type="match status" value="1"/>
</dbReference>
<dbReference type="RefSeq" id="WP_006572837.1">
    <property type="nucleotide sequence ID" value="NZ_AAXG02000014.1"/>
</dbReference>
<dbReference type="InterPro" id="IPR015424">
    <property type="entry name" value="PyrdxlP-dep_Trfase"/>
</dbReference>
<dbReference type="GO" id="GO:0016829">
    <property type="term" value="F:lyase activity"/>
    <property type="evidence" value="ECO:0007669"/>
    <property type="project" value="UniProtKB-KW"/>
</dbReference>
<dbReference type="STRING" id="411467.BACCAP_02306"/>
<evidence type="ECO:0000313" key="5">
    <source>
        <dbReference type="EMBL" id="EDM99806.1"/>
    </source>
</evidence>
<gene>
    <name evidence="5" type="ORF">BACCAP_02306</name>
</gene>
<comment type="similarity">
    <text evidence="2">Belongs to the threonine aldolase family.</text>
</comment>
<dbReference type="Gene3D" id="3.90.1150.10">
    <property type="entry name" value="Aspartate Aminotransferase, domain 1"/>
    <property type="match status" value="1"/>
</dbReference>
<proteinExistence type="inferred from homology"/>
<keyword evidence="6" id="KW-1185">Reference proteome</keyword>
<dbReference type="Gene3D" id="3.40.640.10">
    <property type="entry name" value="Type I PLP-dependent aspartate aminotransferase-like (Major domain)"/>
    <property type="match status" value="1"/>
</dbReference>
<organism evidence="5 6">
    <name type="scientific">Pseudoflavonifractor capillosus ATCC 29799</name>
    <dbReference type="NCBI Taxonomy" id="411467"/>
    <lineage>
        <taxon>Bacteria</taxon>
        <taxon>Bacillati</taxon>
        <taxon>Bacillota</taxon>
        <taxon>Clostridia</taxon>
        <taxon>Eubacteriales</taxon>
        <taxon>Oscillospiraceae</taxon>
        <taxon>Pseudoflavonifractor</taxon>
    </lineage>
</organism>
<keyword evidence="3" id="KW-0663">Pyridoxal phosphate</keyword>
<evidence type="ECO:0000313" key="6">
    <source>
        <dbReference type="Proteomes" id="UP000003639"/>
    </source>
</evidence>
<protein>
    <submittedName>
        <fullName evidence="5">Beta-eliminating lyase</fullName>
    </submittedName>
</protein>
<dbReference type="EMBL" id="AAXG02000014">
    <property type="protein sequence ID" value="EDM99806.1"/>
    <property type="molecule type" value="Genomic_DNA"/>
</dbReference>
<dbReference type="PANTHER" id="PTHR48097:SF5">
    <property type="entry name" value="LOW SPECIFICITY L-THREONINE ALDOLASE"/>
    <property type="match status" value="1"/>
</dbReference>
<name>A6NVR3_9FIRM</name>
<dbReference type="InterPro" id="IPR015421">
    <property type="entry name" value="PyrdxlP-dep_Trfase_major"/>
</dbReference>
<sequence>MKMYNFRNDYSEAAHPAVLAAIAAHNDEHVIGYGADDYCANAARLIKDLCRCPEADVQFLIGGTQTNFTAIAAFLRPWESVICAQTGHINGHEGGAVEATGHKLVQAAAGPDGKLTPELILPLVEAAADEHLTLPRLVYISDATESGAVYTLAELEALSACCKANNLLLFLDGARLGAAFGAAENDVTLPDLARLTDAFYIGGTKNGALMGEALVIVNPALQEGFFRIKKQRGGVLAKGWLLGLQFQTLLEDGLYWTIARHAVDMAHALQSGLEAMGLPMMSRSASNMVFPVVPDRLLPVLDRLCTYEVWTRQDADHTVVRLVTSFATRSADVEGFLSDLKAAL</sequence>
<feature type="domain" description="Aromatic amino acid beta-eliminating lyase/threonine aldolase" evidence="4">
    <location>
        <begin position="15"/>
        <end position="292"/>
    </location>
</feature>
<dbReference type="GO" id="GO:0006520">
    <property type="term" value="P:amino acid metabolic process"/>
    <property type="evidence" value="ECO:0007669"/>
    <property type="project" value="InterPro"/>
</dbReference>
<reference evidence="5 6" key="1">
    <citation type="submission" date="2007-04" db="EMBL/GenBank/DDBJ databases">
        <authorList>
            <person name="Fulton L."/>
            <person name="Clifton S."/>
            <person name="Fulton B."/>
            <person name="Xu J."/>
            <person name="Minx P."/>
            <person name="Pepin K.H."/>
            <person name="Johnson M."/>
            <person name="Thiruvilangam P."/>
            <person name="Bhonagiri V."/>
            <person name="Nash W.E."/>
            <person name="Mardis E.R."/>
            <person name="Wilson R.K."/>
        </authorList>
    </citation>
    <scope>NUCLEOTIDE SEQUENCE [LARGE SCALE GENOMIC DNA]</scope>
    <source>
        <strain evidence="5 6">ATCC 29799</strain>
    </source>
</reference>
<evidence type="ECO:0000259" key="4">
    <source>
        <dbReference type="Pfam" id="PF01212"/>
    </source>
</evidence>
<dbReference type="eggNOG" id="COG2008">
    <property type="taxonomic scope" value="Bacteria"/>
</dbReference>
<accession>A6NVR3</accession>
<reference evidence="5 6" key="2">
    <citation type="submission" date="2007-06" db="EMBL/GenBank/DDBJ databases">
        <title>Draft genome sequence of Pseudoflavonifractor capillosus ATCC 29799.</title>
        <authorList>
            <person name="Sudarsanam P."/>
            <person name="Ley R."/>
            <person name="Guruge J."/>
            <person name="Turnbaugh P.J."/>
            <person name="Mahowald M."/>
            <person name="Liep D."/>
            <person name="Gordon J."/>
        </authorList>
    </citation>
    <scope>NUCLEOTIDE SEQUENCE [LARGE SCALE GENOMIC DNA]</scope>
    <source>
        <strain evidence="5 6">ATCC 29799</strain>
    </source>
</reference>
<dbReference type="InterPro" id="IPR001597">
    <property type="entry name" value="ArAA_b-elim_lyase/Thr_aldolase"/>
</dbReference>
<evidence type="ECO:0000256" key="1">
    <source>
        <dbReference type="ARBA" id="ARBA00001933"/>
    </source>
</evidence>